<feature type="compositionally biased region" description="Polar residues" evidence="1">
    <location>
        <begin position="37"/>
        <end position="46"/>
    </location>
</feature>
<feature type="compositionally biased region" description="Polar residues" evidence="1">
    <location>
        <begin position="1"/>
        <end position="23"/>
    </location>
</feature>
<organism evidence="2 3">
    <name type="scientific">Orbilia ellipsospora</name>
    <dbReference type="NCBI Taxonomy" id="2528407"/>
    <lineage>
        <taxon>Eukaryota</taxon>
        <taxon>Fungi</taxon>
        <taxon>Dikarya</taxon>
        <taxon>Ascomycota</taxon>
        <taxon>Pezizomycotina</taxon>
        <taxon>Orbiliomycetes</taxon>
        <taxon>Orbiliales</taxon>
        <taxon>Orbiliaceae</taxon>
        <taxon>Orbilia</taxon>
    </lineage>
</organism>
<name>A0AAV9XRB1_9PEZI</name>
<dbReference type="EMBL" id="JAVHJO010000001">
    <property type="protein sequence ID" value="KAK6544486.1"/>
    <property type="molecule type" value="Genomic_DNA"/>
</dbReference>
<gene>
    <name evidence="2" type="ORF">TWF694_001180</name>
</gene>
<keyword evidence="3" id="KW-1185">Reference proteome</keyword>
<feature type="region of interest" description="Disordered" evidence="1">
    <location>
        <begin position="1"/>
        <end position="194"/>
    </location>
</feature>
<protein>
    <submittedName>
        <fullName evidence="2">Uncharacterized protein</fullName>
    </submittedName>
</protein>
<evidence type="ECO:0000313" key="2">
    <source>
        <dbReference type="EMBL" id="KAK6544486.1"/>
    </source>
</evidence>
<dbReference type="AlphaFoldDB" id="A0AAV9XRB1"/>
<sequence>MSGEDNTSTTAAKPSGVTPTTAIPNVAPEDQPESNEKSNLPASNSDPLPESPAYTPSDSVHPPPAEPAARPAVPTATINNLTEMPPAPSGGILASLDDDTTPTRTATTTVNVVDPPAPQPGAVPTPVSSSNAQVKKEDPPVPRPGAVPSIPSQTTAAAATTTSIPAPSFTMPPPVQTTYGPPGSGSMRGQPMHGYTATASTSAYQYPSAVRRGSEIAPIPGGYRQRDNWDSGMHAQNEEAPKDEGIWGTVSKAVDKFNEWMVGESK</sequence>
<evidence type="ECO:0000313" key="3">
    <source>
        <dbReference type="Proteomes" id="UP001365542"/>
    </source>
</evidence>
<accession>A0AAV9XRB1</accession>
<feature type="compositionally biased region" description="Low complexity" evidence="1">
    <location>
        <begin position="67"/>
        <end position="76"/>
    </location>
</feature>
<proteinExistence type="predicted"/>
<evidence type="ECO:0000256" key="1">
    <source>
        <dbReference type="SAM" id="MobiDB-lite"/>
    </source>
</evidence>
<reference evidence="2 3" key="1">
    <citation type="submission" date="2019-10" db="EMBL/GenBank/DDBJ databases">
        <authorList>
            <person name="Palmer J.M."/>
        </authorList>
    </citation>
    <scope>NUCLEOTIDE SEQUENCE [LARGE SCALE GENOMIC DNA]</scope>
    <source>
        <strain evidence="2 3">TWF694</strain>
    </source>
</reference>
<feature type="compositionally biased region" description="Low complexity" evidence="1">
    <location>
        <begin position="102"/>
        <end position="114"/>
    </location>
</feature>
<feature type="region of interest" description="Disordered" evidence="1">
    <location>
        <begin position="211"/>
        <end position="243"/>
    </location>
</feature>
<feature type="compositionally biased region" description="Low complexity" evidence="1">
    <location>
        <begin position="148"/>
        <end position="168"/>
    </location>
</feature>
<dbReference type="Proteomes" id="UP001365542">
    <property type="component" value="Unassembled WGS sequence"/>
</dbReference>
<comment type="caution">
    <text evidence="2">The sequence shown here is derived from an EMBL/GenBank/DDBJ whole genome shotgun (WGS) entry which is preliminary data.</text>
</comment>